<dbReference type="EMBL" id="ML121539">
    <property type="protein sequence ID" value="RPB25117.1"/>
    <property type="molecule type" value="Genomic_DNA"/>
</dbReference>
<dbReference type="OrthoDB" id="5772781at2759"/>
<dbReference type="Proteomes" id="UP000267821">
    <property type="component" value="Unassembled WGS sequence"/>
</dbReference>
<keyword evidence="3" id="KW-0808">Transferase</keyword>
<dbReference type="GO" id="GO:0016301">
    <property type="term" value="F:kinase activity"/>
    <property type="evidence" value="ECO:0007669"/>
    <property type="project" value="UniProtKB-UniRule"/>
</dbReference>
<dbReference type="EC" id="2.7.1.172" evidence="1"/>
<gene>
    <name evidence="4" type="ORF">L211DRAFT_856999</name>
</gene>
<dbReference type="PANTHER" id="PTHR12149:SF8">
    <property type="entry name" value="PROTEIN-RIBULOSAMINE 3-KINASE"/>
    <property type="match status" value="1"/>
</dbReference>
<dbReference type="InParanoid" id="A0A3N4LQC0"/>
<protein>
    <recommendedName>
        <fullName evidence="1">protein-ribulosamine 3-kinase</fullName>
        <ecNumber evidence="1">2.7.1.172</ecNumber>
    </recommendedName>
</protein>
<accession>A0A3N4LQC0</accession>
<evidence type="ECO:0000313" key="4">
    <source>
        <dbReference type="EMBL" id="RPB25117.1"/>
    </source>
</evidence>
<dbReference type="SUPFAM" id="SSF56112">
    <property type="entry name" value="Protein kinase-like (PK-like)"/>
    <property type="match status" value="1"/>
</dbReference>
<evidence type="ECO:0000256" key="3">
    <source>
        <dbReference type="PIRNR" id="PIRNR006221"/>
    </source>
</evidence>
<keyword evidence="3" id="KW-0418">Kinase</keyword>
<dbReference type="Gene3D" id="3.90.1200.10">
    <property type="match status" value="1"/>
</dbReference>
<evidence type="ECO:0000256" key="1">
    <source>
        <dbReference type="ARBA" id="ARBA00011961"/>
    </source>
</evidence>
<evidence type="ECO:0000313" key="5">
    <source>
        <dbReference type="Proteomes" id="UP000267821"/>
    </source>
</evidence>
<sequence length="310" mass="35628">MLIAQLTELDPAVQNVLPIGTTLLSIKKHGLSLWASTFKVETMGPECKPANYFLKCSLGERGRLMMEGEFEGSKAIHAVSPNFCPRPVAAGKLSFEDAYFYICEFIEMTEESPPFDSWTFCSKLAHLHKNGKSPTGMYGFHVTTCNGWIPQLNTWEQSWATFFRKGFIYLLDMAYKNNYIYPRPQGMDEHLDVFLNVVIPRLLLPLETGGNSIEPSLVHGDLWFGNAATTAEGNKPMIFDGAVFYAHNEYELGNWRPPRNKFTKAHIRDYQMHFQRSPPEEEFDDRNRLYSMRFNLHAAILFPDTQKYRQ</sequence>
<reference evidence="4 5" key="1">
    <citation type="journal article" date="2018" name="Nat. Ecol. Evol.">
        <title>Pezizomycetes genomes reveal the molecular basis of ectomycorrhizal truffle lifestyle.</title>
        <authorList>
            <person name="Murat C."/>
            <person name="Payen T."/>
            <person name="Noel B."/>
            <person name="Kuo A."/>
            <person name="Morin E."/>
            <person name="Chen J."/>
            <person name="Kohler A."/>
            <person name="Krizsan K."/>
            <person name="Balestrini R."/>
            <person name="Da Silva C."/>
            <person name="Montanini B."/>
            <person name="Hainaut M."/>
            <person name="Levati E."/>
            <person name="Barry K.W."/>
            <person name="Belfiori B."/>
            <person name="Cichocki N."/>
            <person name="Clum A."/>
            <person name="Dockter R.B."/>
            <person name="Fauchery L."/>
            <person name="Guy J."/>
            <person name="Iotti M."/>
            <person name="Le Tacon F."/>
            <person name="Lindquist E.A."/>
            <person name="Lipzen A."/>
            <person name="Malagnac F."/>
            <person name="Mello A."/>
            <person name="Molinier V."/>
            <person name="Miyauchi S."/>
            <person name="Poulain J."/>
            <person name="Riccioni C."/>
            <person name="Rubini A."/>
            <person name="Sitrit Y."/>
            <person name="Splivallo R."/>
            <person name="Traeger S."/>
            <person name="Wang M."/>
            <person name="Zifcakova L."/>
            <person name="Wipf D."/>
            <person name="Zambonelli A."/>
            <person name="Paolocci F."/>
            <person name="Nowrousian M."/>
            <person name="Ottonello S."/>
            <person name="Baldrian P."/>
            <person name="Spatafora J.W."/>
            <person name="Henrissat B."/>
            <person name="Nagy L.G."/>
            <person name="Aury J.M."/>
            <person name="Wincker P."/>
            <person name="Grigoriev I.V."/>
            <person name="Bonfante P."/>
            <person name="Martin F.M."/>
        </authorList>
    </citation>
    <scope>NUCLEOTIDE SEQUENCE [LARGE SCALE GENOMIC DNA]</scope>
    <source>
        <strain evidence="4 5">ATCC MYA-4762</strain>
    </source>
</reference>
<dbReference type="PIRSF" id="PIRSF006221">
    <property type="entry name" value="Ketosamine-3-kinase"/>
    <property type="match status" value="1"/>
</dbReference>
<evidence type="ECO:0000256" key="2">
    <source>
        <dbReference type="ARBA" id="ARBA00048655"/>
    </source>
</evidence>
<comment type="catalytic activity">
    <reaction evidence="2">
        <text>N(6)-D-ribulosyl-L-lysyl-[protein] + ATP = N(6)-(3-O-phospho-D-ribulosyl)-L-lysyl-[protein] + ADP + H(+)</text>
        <dbReference type="Rhea" id="RHEA:48432"/>
        <dbReference type="Rhea" id="RHEA-COMP:12103"/>
        <dbReference type="Rhea" id="RHEA-COMP:12104"/>
        <dbReference type="ChEBI" id="CHEBI:15378"/>
        <dbReference type="ChEBI" id="CHEBI:30616"/>
        <dbReference type="ChEBI" id="CHEBI:90418"/>
        <dbReference type="ChEBI" id="CHEBI:90420"/>
        <dbReference type="ChEBI" id="CHEBI:456216"/>
        <dbReference type="EC" id="2.7.1.172"/>
    </reaction>
    <physiologicalReaction direction="left-to-right" evidence="2">
        <dbReference type="Rhea" id="RHEA:48433"/>
    </physiologicalReaction>
</comment>
<dbReference type="InterPro" id="IPR016477">
    <property type="entry name" value="Fructo-/Ketosamine-3-kinase"/>
</dbReference>
<dbReference type="GO" id="GO:0102193">
    <property type="term" value="F:protein-ribulosamine 3-kinase activity"/>
    <property type="evidence" value="ECO:0007669"/>
    <property type="project" value="UniProtKB-EC"/>
</dbReference>
<dbReference type="AlphaFoldDB" id="A0A3N4LQC0"/>
<comment type="similarity">
    <text evidence="3">Belongs to the fructosamine kinase family.</text>
</comment>
<dbReference type="Pfam" id="PF03881">
    <property type="entry name" value="Fructosamin_kin"/>
    <property type="match status" value="1"/>
</dbReference>
<dbReference type="InterPro" id="IPR011009">
    <property type="entry name" value="Kinase-like_dom_sf"/>
</dbReference>
<proteinExistence type="inferred from homology"/>
<dbReference type="PANTHER" id="PTHR12149">
    <property type="entry name" value="FRUCTOSAMINE 3 KINASE-RELATED PROTEIN"/>
    <property type="match status" value="1"/>
</dbReference>
<name>A0A3N4LQC0_9PEZI</name>
<organism evidence="4 5">
    <name type="scientific">Terfezia boudieri ATCC MYA-4762</name>
    <dbReference type="NCBI Taxonomy" id="1051890"/>
    <lineage>
        <taxon>Eukaryota</taxon>
        <taxon>Fungi</taxon>
        <taxon>Dikarya</taxon>
        <taxon>Ascomycota</taxon>
        <taxon>Pezizomycotina</taxon>
        <taxon>Pezizomycetes</taxon>
        <taxon>Pezizales</taxon>
        <taxon>Pezizaceae</taxon>
        <taxon>Terfezia</taxon>
    </lineage>
</organism>
<keyword evidence="5" id="KW-1185">Reference proteome</keyword>